<protein>
    <recommendedName>
        <fullName evidence="5">BED-type domain-containing protein</fullName>
    </recommendedName>
</protein>
<dbReference type="EMBL" id="KL367545">
    <property type="protein sequence ID" value="KFD65033.1"/>
    <property type="molecule type" value="Genomic_DNA"/>
</dbReference>
<proteinExistence type="predicted"/>
<sequence length="75" mass="8595">MDSSAKKCRQYLVEYLSYGFIPAPQNPSMAFCLKCMKMCSDESMRPRKMRKHLDSAHPDKKEQAAGILSKPLEQL</sequence>
<dbReference type="Proteomes" id="UP000030758">
    <property type="component" value="Unassembled WGS sequence"/>
</dbReference>
<feature type="region of interest" description="Disordered" evidence="1">
    <location>
        <begin position="46"/>
        <end position="75"/>
    </location>
</feature>
<evidence type="ECO:0000256" key="1">
    <source>
        <dbReference type="SAM" id="MobiDB-lite"/>
    </source>
</evidence>
<name>A0A085LNN5_9BILA</name>
<dbReference type="AlphaFoldDB" id="A0A085LNN5"/>
<accession>A0A085LNN5</accession>
<reference evidence="2 4" key="1">
    <citation type="journal article" date="2014" name="Nat. Genet.">
        <title>Genome and transcriptome of the porcine whipworm Trichuris suis.</title>
        <authorList>
            <person name="Jex A.R."/>
            <person name="Nejsum P."/>
            <person name="Schwarz E.M."/>
            <person name="Hu L."/>
            <person name="Young N.D."/>
            <person name="Hall R.S."/>
            <person name="Korhonen P.K."/>
            <person name="Liao S."/>
            <person name="Thamsborg S."/>
            <person name="Xia J."/>
            <person name="Xu P."/>
            <person name="Wang S."/>
            <person name="Scheerlinck J.P."/>
            <person name="Hofmann A."/>
            <person name="Sternberg P.W."/>
            <person name="Wang J."/>
            <person name="Gasser R.B."/>
        </authorList>
    </citation>
    <scope>NUCLEOTIDE SEQUENCE [LARGE SCALE GENOMIC DNA]</scope>
    <source>
        <strain evidence="3">DCEP-RM93F</strain>
        <strain evidence="2">DCEP-RM93M</strain>
    </source>
</reference>
<dbReference type="EMBL" id="KL363363">
    <property type="protein sequence ID" value="KFD46581.1"/>
    <property type="molecule type" value="Genomic_DNA"/>
</dbReference>
<dbReference type="Proteomes" id="UP000030764">
    <property type="component" value="Unassembled WGS sequence"/>
</dbReference>
<feature type="compositionally biased region" description="Basic and acidic residues" evidence="1">
    <location>
        <begin position="52"/>
        <end position="63"/>
    </location>
</feature>
<evidence type="ECO:0000313" key="3">
    <source>
        <dbReference type="EMBL" id="KFD65033.1"/>
    </source>
</evidence>
<gene>
    <name evidence="2" type="ORF">M513_12560</name>
    <name evidence="3" type="ORF">M514_12560</name>
</gene>
<evidence type="ECO:0000313" key="2">
    <source>
        <dbReference type="EMBL" id="KFD46581.1"/>
    </source>
</evidence>
<keyword evidence="4" id="KW-1185">Reference proteome</keyword>
<evidence type="ECO:0000313" key="4">
    <source>
        <dbReference type="Proteomes" id="UP000030764"/>
    </source>
</evidence>
<organism evidence="2 4">
    <name type="scientific">Trichuris suis</name>
    <name type="common">pig whipworm</name>
    <dbReference type="NCBI Taxonomy" id="68888"/>
    <lineage>
        <taxon>Eukaryota</taxon>
        <taxon>Metazoa</taxon>
        <taxon>Ecdysozoa</taxon>
        <taxon>Nematoda</taxon>
        <taxon>Enoplea</taxon>
        <taxon>Dorylaimia</taxon>
        <taxon>Trichinellida</taxon>
        <taxon>Trichuridae</taxon>
        <taxon>Trichuris</taxon>
    </lineage>
</organism>
<evidence type="ECO:0008006" key="5">
    <source>
        <dbReference type="Google" id="ProtNLM"/>
    </source>
</evidence>